<sequence>MSSPANDPLGNLDVLVVGAGFGGIYQLVQYRKLGFNVKAFEAGNDLGGIWYWNCYPGARTDTEAPLYEFAFEELWKDWNWTERFPGVAELRSYFQYVEQKWDVKKDVYFNNRVVGATWFTENHRWRVTTDNGLVAYPRFLSLCMGFAAIPYIPPFKGLDTFKGLCHHTSKWPQHGLDVTGKRVGVIGTGASGVQVIQEIGPQVGHLTVFQRTPNMSLPMSQRKMDADTQRRLKSSVYPTIYRRRIQTWTGTTWGAYPKEFFSVSPEERRLHLEDVFYRGSFRFLGENFIDAFTNQAANDEVYEFWKEKVRARVKDPDRQEILAPTIPPHPIGTKRPSLESTYFEVFNQPNVDLIDLNKNAISEITPDGIRTEDGVHHQLDVLILATGFDSLTGGFTNIDMRGVDGKTIAESWRGGVHTNLGMTVSNFPNMFFVYGPHGPTSFCNGPSCAEFQGNWIIDCIQYMKNNHFTCIEATQEAEQSWNALVDKCYARGLFYKAKSWYNGGNIPGKVVQPLFFAGGLPTFLRICREKAEAGYEGFKLSSLDKS</sequence>
<evidence type="ECO:0000256" key="7">
    <source>
        <dbReference type="ARBA" id="ARBA00023033"/>
    </source>
</evidence>
<dbReference type="InterPro" id="IPR050775">
    <property type="entry name" value="FAD-binding_Monooxygenases"/>
</dbReference>
<comment type="caution">
    <text evidence="8">The sequence shown here is derived from an EMBL/GenBank/DDBJ whole genome shotgun (WGS) entry which is preliminary data.</text>
</comment>
<dbReference type="Pfam" id="PF00743">
    <property type="entry name" value="FMO-like"/>
    <property type="match status" value="1"/>
</dbReference>
<dbReference type="KEGG" id="mrr:Moror_7783"/>
<dbReference type="GO" id="GO:0050660">
    <property type="term" value="F:flavin adenine dinucleotide binding"/>
    <property type="evidence" value="ECO:0007669"/>
    <property type="project" value="InterPro"/>
</dbReference>
<keyword evidence="9" id="KW-1185">Reference proteome</keyword>
<keyword evidence="5" id="KW-0521">NADP</keyword>
<gene>
    <name evidence="8" type="ORF">Moror_7783</name>
</gene>
<evidence type="ECO:0000256" key="5">
    <source>
        <dbReference type="ARBA" id="ARBA00022857"/>
    </source>
</evidence>
<evidence type="ECO:0000256" key="6">
    <source>
        <dbReference type="ARBA" id="ARBA00023002"/>
    </source>
</evidence>
<keyword evidence="7 8" id="KW-0503">Monooxygenase</keyword>
<dbReference type="GO" id="GO:0050661">
    <property type="term" value="F:NADP binding"/>
    <property type="evidence" value="ECO:0007669"/>
    <property type="project" value="InterPro"/>
</dbReference>
<dbReference type="InterPro" id="IPR036188">
    <property type="entry name" value="FAD/NAD-bd_sf"/>
</dbReference>
<name>V2XBK5_MONRO</name>
<keyword evidence="6" id="KW-0560">Oxidoreductase</keyword>
<dbReference type="HOGENOM" id="CLU_006937_8_0_1"/>
<dbReference type="Gene3D" id="3.50.50.60">
    <property type="entry name" value="FAD/NAD(P)-binding domain"/>
    <property type="match status" value="2"/>
</dbReference>
<comment type="cofactor">
    <cofactor evidence="1">
        <name>FAD</name>
        <dbReference type="ChEBI" id="CHEBI:57692"/>
    </cofactor>
</comment>
<proteinExistence type="inferred from homology"/>
<dbReference type="SUPFAM" id="SSF51905">
    <property type="entry name" value="FAD/NAD(P)-binding domain"/>
    <property type="match status" value="1"/>
</dbReference>
<evidence type="ECO:0000313" key="9">
    <source>
        <dbReference type="Proteomes" id="UP000017559"/>
    </source>
</evidence>
<evidence type="ECO:0000256" key="3">
    <source>
        <dbReference type="ARBA" id="ARBA00022630"/>
    </source>
</evidence>
<dbReference type="EMBL" id="AWSO01000468">
    <property type="protein sequence ID" value="ESK90161.1"/>
    <property type="molecule type" value="Genomic_DNA"/>
</dbReference>
<dbReference type="GO" id="GO:0004499">
    <property type="term" value="F:N,N-dimethylaniline monooxygenase activity"/>
    <property type="evidence" value="ECO:0007669"/>
    <property type="project" value="InterPro"/>
</dbReference>
<dbReference type="PANTHER" id="PTHR43098:SF3">
    <property type="entry name" value="L-ORNITHINE N(5)-MONOOXYGENASE-RELATED"/>
    <property type="match status" value="1"/>
</dbReference>
<keyword evidence="4" id="KW-0274">FAD</keyword>
<evidence type="ECO:0000313" key="8">
    <source>
        <dbReference type="EMBL" id="ESK90161.1"/>
    </source>
</evidence>
<comment type="similarity">
    <text evidence="2">Belongs to the FAD-binding monooxygenase family.</text>
</comment>
<keyword evidence="3" id="KW-0285">Flavoprotein</keyword>
<dbReference type="OrthoDB" id="66881at2759"/>
<accession>V2XBK5</accession>
<protein>
    <submittedName>
        <fullName evidence="8">Cyclohexanone monooxygenase</fullName>
    </submittedName>
</protein>
<evidence type="ECO:0000256" key="4">
    <source>
        <dbReference type="ARBA" id="ARBA00022827"/>
    </source>
</evidence>
<organism evidence="8 9">
    <name type="scientific">Moniliophthora roreri (strain MCA 2997)</name>
    <name type="common">Cocoa frosty pod rot fungus</name>
    <name type="synonym">Crinipellis roreri</name>
    <dbReference type="NCBI Taxonomy" id="1381753"/>
    <lineage>
        <taxon>Eukaryota</taxon>
        <taxon>Fungi</taxon>
        <taxon>Dikarya</taxon>
        <taxon>Basidiomycota</taxon>
        <taxon>Agaricomycotina</taxon>
        <taxon>Agaricomycetes</taxon>
        <taxon>Agaricomycetidae</taxon>
        <taxon>Agaricales</taxon>
        <taxon>Marasmiineae</taxon>
        <taxon>Marasmiaceae</taxon>
        <taxon>Moniliophthora</taxon>
    </lineage>
</organism>
<dbReference type="PANTHER" id="PTHR43098">
    <property type="entry name" value="L-ORNITHINE N(5)-MONOOXYGENASE-RELATED"/>
    <property type="match status" value="1"/>
</dbReference>
<dbReference type="InterPro" id="IPR020946">
    <property type="entry name" value="Flavin_mOase-like"/>
</dbReference>
<evidence type="ECO:0000256" key="2">
    <source>
        <dbReference type="ARBA" id="ARBA00010139"/>
    </source>
</evidence>
<evidence type="ECO:0000256" key="1">
    <source>
        <dbReference type="ARBA" id="ARBA00001974"/>
    </source>
</evidence>
<dbReference type="Proteomes" id="UP000017559">
    <property type="component" value="Unassembled WGS sequence"/>
</dbReference>
<reference evidence="8 9" key="1">
    <citation type="journal article" date="2014" name="BMC Genomics">
        <title>Genome and secretome analysis of the hemibiotrophic fungal pathogen, Moniliophthora roreri, which causes frosty pod rot disease of cacao: mechanisms of the biotrophic and necrotrophic phases.</title>
        <authorList>
            <person name="Meinhardt L.W."/>
            <person name="Costa G.G.L."/>
            <person name="Thomazella D.P.T."/>
            <person name="Teixeira P.J.P.L."/>
            <person name="Carazzolle M.F."/>
            <person name="Schuster S.C."/>
            <person name="Carlson J.E."/>
            <person name="Guiltinan M.J."/>
            <person name="Mieczkowski P."/>
            <person name="Farmer A."/>
            <person name="Ramaraj T."/>
            <person name="Crozier J."/>
            <person name="Davis R.E."/>
            <person name="Shao J."/>
            <person name="Melnick R.L."/>
            <person name="Pereira G.A.G."/>
            <person name="Bailey B.A."/>
        </authorList>
    </citation>
    <scope>NUCLEOTIDE SEQUENCE [LARGE SCALE GENOMIC DNA]</scope>
    <source>
        <strain evidence="8 9">MCA 2997</strain>
    </source>
</reference>
<dbReference type="AlphaFoldDB" id="V2XBK5"/>